<dbReference type="EMBL" id="JAZGQO010000002">
    <property type="protein sequence ID" value="KAK6191839.1"/>
    <property type="molecule type" value="Genomic_DNA"/>
</dbReference>
<proteinExistence type="inferred from homology"/>
<dbReference type="InterPro" id="IPR029409">
    <property type="entry name" value="TMEM237"/>
</dbReference>
<feature type="transmembrane region" description="Helical" evidence="12">
    <location>
        <begin position="261"/>
        <end position="283"/>
    </location>
</feature>
<keyword evidence="4 12" id="KW-0812">Transmembrane</keyword>
<evidence type="ECO:0000256" key="12">
    <source>
        <dbReference type="SAM" id="Phobius"/>
    </source>
</evidence>
<comment type="subcellular location">
    <subcellularLocation>
        <location evidence="1">Cell projection</location>
        <location evidence="1">Cilium</location>
    </subcellularLocation>
    <subcellularLocation>
        <location evidence="2">Membrane</location>
        <topology evidence="2">Multi-pass membrane protein</topology>
    </subcellularLocation>
</comment>
<evidence type="ECO:0000256" key="8">
    <source>
        <dbReference type="ARBA" id="ARBA00023136"/>
    </source>
</evidence>
<organism evidence="13 14">
    <name type="scientific">Patella caerulea</name>
    <name type="common">Rayed Mediterranean limpet</name>
    <dbReference type="NCBI Taxonomy" id="87958"/>
    <lineage>
        <taxon>Eukaryota</taxon>
        <taxon>Metazoa</taxon>
        <taxon>Spiralia</taxon>
        <taxon>Lophotrochozoa</taxon>
        <taxon>Mollusca</taxon>
        <taxon>Gastropoda</taxon>
        <taxon>Patellogastropoda</taxon>
        <taxon>Patelloidea</taxon>
        <taxon>Patellidae</taxon>
        <taxon>Patella</taxon>
    </lineage>
</organism>
<evidence type="ECO:0000256" key="2">
    <source>
        <dbReference type="ARBA" id="ARBA00004141"/>
    </source>
</evidence>
<accession>A0AAN8Q0V1</accession>
<dbReference type="AlphaFoldDB" id="A0AAN8Q0V1"/>
<evidence type="ECO:0000256" key="7">
    <source>
        <dbReference type="ARBA" id="ARBA00023069"/>
    </source>
</evidence>
<evidence type="ECO:0000256" key="4">
    <source>
        <dbReference type="ARBA" id="ARBA00022692"/>
    </source>
</evidence>
<keyword evidence="8 12" id="KW-0472">Membrane</keyword>
<feature type="compositionally biased region" description="Polar residues" evidence="11">
    <location>
        <begin position="85"/>
        <end position="94"/>
    </location>
</feature>
<comment type="similarity">
    <text evidence="3">Belongs to the TMEM237 family.</text>
</comment>
<keyword evidence="14" id="KW-1185">Reference proteome</keyword>
<dbReference type="GO" id="GO:0016020">
    <property type="term" value="C:membrane"/>
    <property type="evidence" value="ECO:0007669"/>
    <property type="project" value="UniProtKB-SubCell"/>
</dbReference>
<dbReference type="Pfam" id="PF15383">
    <property type="entry name" value="TMEM237"/>
    <property type="match status" value="1"/>
</dbReference>
<evidence type="ECO:0000256" key="3">
    <source>
        <dbReference type="ARBA" id="ARBA00008783"/>
    </source>
</evidence>
<protein>
    <submittedName>
        <fullName evidence="13">Uncharacterized protein</fullName>
    </submittedName>
</protein>
<comment type="function">
    <text evidence="10">Component of the transition zone in primary cilia. Required for ciliogenesis.</text>
</comment>
<feature type="transmembrane region" description="Helical" evidence="12">
    <location>
        <begin position="298"/>
        <end position="318"/>
    </location>
</feature>
<gene>
    <name evidence="13" type="ORF">SNE40_003430</name>
</gene>
<feature type="region of interest" description="Disordered" evidence="11">
    <location>
        <begin position="1"/>
        <end position="160"/>
    </location>
</feature>
<evidence type="ECO:0000256" key="9">
    <source>
        <dbReference type="ARBA" id="ARBA00023273"/>
    </source>
</evidence>
<dbReference type="Proteomes" id="UP001347796">
    <property type="component" value="Unassembled WGS sequence"/>
</dbReference>
<feature type="compositionally biased region" description="Basic and acidic residues" evidence="11">
    <location>
        <begin position="22"/>
        <end position="32"/>
    </location>
</feature>
<evidence type="ECO:0000256" key="10">
    <source>
        <dbReference type="ARBA" id="ARBA00025631"/>
    </source>
</evidence>
<evidence type="ECO:0000256" key="11">
    <source>
        <dbReference type="SAM" id="MobiDB-lite"/>
    </source>
</evidence>
<dbReference type="GO" id="GO:0060271">
    <property type="term" value="P:cilium assembly"/>
    <property type="evidence" value="ECO:0007669"/>
    <property type="project" value="TreeGrafter"/>
</dbReference>
<keyword evidence="6 12" id="KW-1133">Transmembrane helix</keyword>
<feature type="transmembrane region" description="Helical" evidence="12">
    <location>
        <begin position="339"/>
        <end position="358"/>
    </location>
</feature>
<keyword evidence="9" id="KW-0966">Cell projection</keyword>
<evidence type="ECO:0000313" key="13">
    <source>
        <dbReference type="EMBL" id="KAK6191839.1"/>
    </source>
</evidence>
<dbReference type="PANTHER" id="PTHR28388:SF1">
    <property type="entry name" value="TRANSMEMBRANE PROTEIN 237"/>
    <property type="match status" value="1"/>
</dbReference>
<comment type="caution">
    <text evidence="13">The sequence shown here is derived from an EMBL/GenBank/DDBJ whole genome shotgun (WGS) entry which is preliminary data.</text>
</comment>
<keyword evidence="5" id="KW-0970">Cilium biogenesis/degradation</keyword>
<evidence type="ECO:0000313" key="14">
    <source>
        <dbReference type="Proteomes" id="UP001347796"/>
    </source>
</evidence>
<evidence type="ECO:0000256" key="1">
    <source>
        <dbReference type="ARBA" id="ARBA00004138"/>
    </source>
</evidence>
<name>A0AAN8Q0V1_PATCE</name>
<keyword evidence="7" id="KW-0969">Cilium</keyword>
<reference evidence="13 14" key="1">
    <citation type="submission" date="2024-01" db="EMBL/GenBank/DDBJ databases">
        <title>The genome of the rayed Mediterranean limpet Patella caerulea (Linnaeus, 1758).</title>
        <authorList>
            <person name="Anh-Thu Weber A."/>
            <person name="Halstead-Nussloch G."/>
        </authorList>
    </citation>
    <scope>NUCLEOTIDE SEQUENCE [LARGE SCALE GENOMIC DNA]</scope>
    <source>
        <strain evidence="13">AATW-2023a</strain>
        <tissue evidence="13">Whole specimen</tissue>
    </source>
</reference>
<dbReference type="GO" id="GO:0035869">
    <property type="term" value="C:ciliary transition zone"/>
    <property type="evidence" value="ECO:0007669"/>
    <property type="project" value="TreeGrafter"/>
</dbReference>
<sequence length="439" mass="48652">MADISQVDEGASRRKLPPLSPRGDKPTEDGTKKVVKKKKPKATNESIQKDEPAQDGAPSNKPTKPKRKSRPQSSSRGESEEKETNGSVVNTEESSAPKKKKRKPKPKDGDEEAVTGRSVTETGEDVTGSKASLIGKENDDKGETPKKKGKKKKTKKGVEKEEFGDTILAADLTYIADDVVAERQKEEDRSEPHFKSSNILRSQPTEKLYIETNRGFKGENKSKLAKKWAEEEETKAEAYVEPSSKTTMEFGLQTHKVLKTFCLFLHGLLAGIALWHIIVVYILSVHDNTDFLEHYRPLALPVQCMFYILLVLCTVSACDRCDVGNISGRFFRKAVSLQNTAVAILIYFLALILSLSIMSTEDKINLFSTKPELWENSQESESELSLWKTLNTVRGVAVILGWVVLAIAPNSDRLGDNLREGDDDEILGKDVELSGVTSA</sequence>
<dbReference type="PANTHER" id="PTHR28388">
    <property type="entry name" value="TRANSMEMBRANE PROTEIN 237"/>
    <property type="match status" value="1"/>
</dbReference>
<evidence type="ECO:0000256" key="6">
    <source>
        <dbReference type="ARBA" id="ARBA00022989"/>
    </source>
</evidence>
<feature type="compositionally biased region" description="Basic and acidic residues" evidence="11">
    <location>
        <begin position="136"/>
        <end position="146"/>
    </location>
</feature>
<evidence type="ECO:0000256" key="5">
    <source>
        <dbReference type="ARBA" id="ARBA00022794"/>
    </source>
</evidence>